<comment type="caution">
    <text evidence="2">The sequence shown here is derived from an EMBL/GenBank/DDBJ whole genome shotgun (WGS) entry which is preliminary data.</text>
</comment>
<dbReference type="RefSeq" id="WP_220198528.1">
    <property type="nucleotide sequence ID" value="NZ_BNJF01000005.1"/>
</dbReference>
<dbReference type="AlphaFoldDB" id="A0A8J3MVJ7"/>
<dbReference type="EMBL" id="BNJF01000005">
    <property type="protein sequence ID" value="GHO49405.1"/>
    <property type="molecule type" value="Genomic_DNA"/>
</dbReference>
<gene>
    <name evidence="2" type="ORF">KSX_75680</name>
</gene>
<evidence type="ECO:0000313" key="2">
    <source>
        <dbReference type="EMBL" id="GHO49405.1"/>
    </source>
</evidence>
<name>A0A8J3MVJ7_9CHLR</name>
<keyword evidence="3" id="KW-1185">Reference proteome</keyword>
<evidence type="ECO:0000259" key="1">
    <source>
        <dbReference type="Pfam" id="PF14399"/>
    </source>
</evidence>
<protein>
    <recommendedName>
        <fullName evidence="1">Butirosin biosynthesis protein H N-terminal domain-containing protein</fullName>
    </recommendedName>
</protein>
<reference evidence="2" key="1">
    <citation type="submission" date="2020-10" db="EMBL/GenBank/DDBJ databases">
        <title>Taxonomic study of unclassified bacteria belonging to the class Ktedonobacteria.</title>
        <authorList>
            <person name="Yabe S."/>
            <person name="Wang C.M."/>
            <person name="Zheng Y."/>
            <person name="Sakai Y."/>
            <person name="Cavaletti L."/>
            <person name="Monciardini P."/>
            <person name="Donadio S."/>
        </authorList>
    </citation>
    <scope>NUCLEOTIDE SEQUENCE</scope>
    <source>
        <strain evidence="2">SOSP1-1</strain>
    </source>
</reference>
<sequence length="310" mass="34609">MSFPLVPFEGRMSYCLIKSLQMVLAHQGHSYSLPWLECVSGEPFGFVYVRDGQGFFAVNGSFYHLAGEQLLRTLNYDYSYTGYPDATVALAALDEALRSGPVVAGMLDMGYLTYMPNHEDCLGSDHAVVVLARRSDTVIVHDPDGYPAVSLSLTDFLEAWKRDVYTGKPYGLWCIGEQGGPPTEEEVWGKTLTRARENLSQTIERLPGDIEIHHGPNAMRILAADMRKASEFPLGGLPYFNWRVSGQRCLDSAFFLREKLPVAAALRWEQCQTFGELQEASSLKKRAILPELLERLAEQEERFIASLSGA</sequence>
<evidence type="ECO:0000313" key="3">
    <source>
        <dbReference type="Proteomes" id="UP000612362"/>
    </source>
</evidence>
<feature type="domain" description="Butirosin biosynthesis protein H N-terminal" evidence="1">
    <location>
        <begin position="15"/>
        <end position="143"/>
    </location>
</feature>
<dbReference type="InterPro" id="IPR026935">
    <property type="entry name" value="BtrH_N"/>
</dbReference>
<proteinExistence type="predicted"/>
<accession>A0A8J3MVJ7</accession>
<organism evidence="2 3">
    <name type="scientific">Ktedonospora formicarum</name>
    <dbReference type="NCBI Taxonomy" id="2778364"/>
    <lineage>
        <taxon>Bacteria</taxon>
        <taxon>Bacillati</taxon>
        <taxon>Chloroflexota</taxon>
        <taxon>Ktedonobacteria</taxon>
        <taxon>Ktedonobacterales</taxon>
        <taxon>Ktedonobacteraceae</taxon>
        <taxon>Ktedonospora</taxon>
    </lineage>
</organism>
<dbReference type="Proteomes" id="UP000612362">
    <property type="component" value="Unassembled WGS sequence"/>
</dbReference>
<dbReference type="Gene3D" id="3.90.70.10">
    <property type="entry name" value="Cysteine proteinases"/>
    <property type="match status" value="1"/>
</dbReference>
<dbReference type="Pfam" id="PF14399">
    <property type="entry name" value="BtrH_N"/>
    <property type="match status" value="1"/>
</dbReference>